<dbReference type="AlphaFoldDB" id="K6WXM6"/>
<sequence length="155" mass="17344">MIELDEHYLYEVDEGAVVIKFHPKLSDKRIIVTLESGLPEELSPSNAFCSGRIVRVSHTVTHFKLKSDGSIDIDDFIVPVSLRKKGLGEFILKKAISAFNVSPTTSFSGMLSIVDIPKKSTQFWLKVLDTDEGRLEPATEDKDGFFLAPLKDFNQ</sequence>
<dbReference type="EMBL" id="BAEN01000015">
    <property type="protein sequence ID" value="GAC13229.1"/>
    <property type="molecule type" value="Genomic_DNA"/>
</dbReference>
<evidence type="ECO:0000313" key="1">
    <source>
        <dbReference type="EMBL" id="GAC13229.1"/>
    </source>
</evidence>
<proteinExistence type="predicted"/>
<dbReference type="RefSeq" id="WP_008843049.1">
    <property type="nucleotide sequence ID" value="NZ_BAEN01000015.1"/>
</dbReference>
<dbReference type="Proteomes" id="UP000006334">
    <property type="component" value="Unassembled WGS sequence"/>
</dbReference>
<accession>K6WXM6</accession>
<dbReference type="STRING" id="1127673.GLIP_0583"/>
<organism evidence="1 2">
    <name type="scientific">Aliiglaciecola lipolytica E3</name>
    <dbReference type="NCBI Taxonomy" id="1127673"/>
    <lineage>
        <taxon>Bacteria</taxon>
        <taxon>Pseudomonadati</taxon>
        <taxon>Pseudomonadota</taxon>
        <taxon>Gammaproteobacteria</taxon>
        <taxon>Alteromonadales</taxon>
        <taxon>Alteromonadaceae</taxon>
        <taxon>Aliiglaciecola</taxon>
    </lineage>
</organism>
<gene>
    <name evidence="1" type="ORF">GLIP_0583</name>
</gene>
<protein>
    <submittedName>
        <fullName evidence="1">Uncharacterized protein</fullName>
    </submittedName>
</protein>
<evidence type="ECO:0000313" key="2">
    <source>
        <dbReference type="Proteomes" id="UP000006334"/>
    </source>
</evidence>
<reference evidence="1 2" key="1">
    <citation type="journal article" date="2017" name="Antonie Van Leeuwenhoek">
        <title>Rhizobium rhizosphaerae sp. nov., a novel species isolated from rice rhizosphere.</title>
        <authorList>
            <person name="Zhao J.J."/>
            <person name="Zhang J."/>
            <person name="Zhang R.J."/>
            <person name="Zhang C.W."/>
            <person name="Yin H.Q."/>
            <person name="Zhang X.X."/>
        </authorList>
    </citation>
    <scope>NUCLEOTIDE SEQUENCE [LARGE SCALE GENOMIC DNA]</scope>
    <source>
        <strain evidence="1 2">E3</strain>
    </source>
</reference>
<name>K6WXM6_9ALTE</name>
<comment type="caution">
    <text evidence="1">The sequence shown here is derived from an EMBL/GenBank/DDBJ whole genome shotgun (WGS) entry which is preliminary data.</text>
</comment>
<keyword evidence="2" id="KW-1185">Reference proteome</keyword>